<dbReference type="PROSITE" id="PS51257">
    <property type="entry name" value="PROKAR_LIPOPROTEIN"/>
    <property type="match status" value="1"/>
</dbReference>
<dbReference type="Pfam" id="PF24092">
    <property type="entry name" value="DUF7373_C"/>
    <property type="match status" value="1"/>
</dbReference>
<dbReference type="EMBL" id="AP026978">
    <property type="protein sequence ID" value="BDU01091.1"/>
    <property type="molecule type" value="Genomic_DNA"/>
</dbReference>
<dbReference type="Pfam" id="PF24088">
    <property type="entry name" value="DUF7373"/>
    <property type="match status" value="1"/>
</dbReference>
<feature type="domain" description="DUF7373" evidence="1">
    <location>
        <begin position="67"/>
        <end position="263"/>
    </location>
</feature>
<evidence type="ECO:0000313" key="4">
    <source>
        <dbReference type="Proteomes" id="UP001317870"/>
    </source>
</evidence>
<feature type="domain" description="DUF7373" evidence="2">
    <location>
        <begin position="268"/>
        <end position="427"/>
    </location>
</feature>
<sequence>MRHCDKVTGMSDRTAATRVVGTIAVLVTVLLVSGCVRQGKPVPAHADLAALDVGYYSVEPLTEPHVAENRYGRVVESVRMAEAVIDPVEAYPSLVFGLGAVRVAPLPTPVKTSGLLSAPVQAVLQRHGMLAGFSVSGSDTEMAGSPIVGAARMLTVMLLRFPDAESAGRAAQEIDAVDAAVSAENVPIAIPEHAAAHSHWRPTVPTLAATMAHGSFVINVLAGHTTPDPAALTGLASRAFGAQVARLRDFQPTPEDKIAALPLDRDGMLRRVVPDKPGQWTFPAAIAPGSVRTAGWNAAIWPVGIVYGPRGAYLHSGRPLEGTERGQPQESLATIGHHWVARYATVAIARAEFDAHAGDLTAAGVRPAPVPAGLPDTRCGERLDGTEFAPRFRCEVLFGRYLAVVAGRTVTDAQQRAAAQYAVLLNSESE</sequence>
<evidence type="ECO:0000259" key="2">
    <source>
        <dbReference type="Pfam" id="PF24092"/>
    </source>
</evidence>
<protein>
    <submittedName>
        <fullName evidence="3">Uncharacterized protein</fullName>
    </submittedName>
</protein>
<keyword evidence="4" id="KW-1185">Reference proteome</keyword>
<proteinExistence type="predicted"/>
<gene>
    <name evidence="3" type="ORF">IFM12276_41190</name>
</gene>
<reference evidence="3 4" key="1">
    <citation type="submission" date="2022-11" db="EMBL/GenBank/DDBJ databases">
        <title>Genome Sequencing of Nocardia sp. ON39_IFM12276 and assembly.</title>
        <authorList>
            <person name="Shimojima M."/>
            <person name="Toyokawa M."/>
            <person name="Uesaka K."/>
        </authorList>
    </citation>
    <scope>NUCLEOTIDE SEQUENCE [LARGE SCALE GENOMIC DNA]</scope>
    <source>
        <strain evidence="3 4">IFM 12276</strain>
    </source>
</reference>
<dbReference type="InterPro" id="IPR055797">
    <property type="entry name" value="DUF7373"/>
</dbReference>
<evidence type="ECO:0000313" key="3">
    <source>
        <dbReference type="EMBL" id="BDU01091.1"/>
    </source>
</evidence>
<accession>A0ABM8D183</accession>
<dbReference type="InterPro" id="IPR056463">
    <property type="entry name" value="DUF7373_C"/>
</dbReference>
<name>A0ABM8D183_9NOCA</name>
<evidence type="ECO:0000259" key="1">
    <source>
        <dbReference type="Pfam" id="PF24088"/>
    </source>
</evidence>
<dbReference type="Proteomes" id="UP001317870">
    <property type="component" value="Chromosome"/>
</dbReference>
<organism evidence="3 4">
    <name type="scientific">Nocardia sputorum</name>
    <dbReference type="NCBI Taxonomy" id="2984338"/>
    <lineage>
        <taxon>Bacteria</taxon>
        <taxon>Bacillati</taxon>
        <taxon>Actinomycetota</taxon>
        <taxon>Actinomycetes</taxon>
        <taxon>Mycobacteriales</taxon>
        <taxon>Nocardiaceae</taxon>
        <taxon>Nocardia</taxon>
    </lineage>
</organism>